<name>A0A0X3P387_SCHSO</name>
<evidence type="ECO:0000313" key="18">
    <source>
        <dbReference type="EMBL" id="JAP46421.1"/>
    </source>
</evidence>
<feature type="compositionally biased region" description="Acidic residues" evidence="15">
    <location>
        <begin position="1129"/>
        <end position="1142"/>
    </location>
</feature>
<evidence type="ECO:0000256" key="14">
    <source>
        <dbReference type="PROSITE-ProRule" id="PRU00221"/>
    </source>
</evidence>
<dbReference type="PANTHER" id="PTHR19876">
    <property type="entry name" value="COATOMER"/>
    <property type="match status" value="1"/>
</dbReference>
<dbReference type="InterPro" id="IPR056176">
    <property type="entry name" value="TPR_COPA_B"/>
</dbReference>
<dbReference type="PANTHER" id="PTHR19876:SF2">
    <property type="entry name" value="COATOMER SUBUNIT BETA"/>
    <property type="match status" value="1"/>
</dbReference>
<dbReference type="InterPro" id="IPR020472">
    <property type="entry name" value="WD40_PAC1"/>
</dbReference>
<dbReference type="PRINTS" id="PR00320">
    <property type="entry name" value="GPROTEINBRPT"/>
</dbReference>
<feature type="compositionally biased region" description="Polar residues" evidence="15">
    <location>
        <begin position="1070"/>
        <end position="1084"/>
    </location>
</feature>
<dbReference type="InterPro" id="IPR006692">
    <property type="entry name" value="Beta-prop_COPA/B_2nd"/>
</dbReference>
<feature type="repeat" description="WD" evidence="14">
    <location>
        <begin position="58"/>
        <end position="99"/>
    </location>
</feature>
<dbReference type="Gene3D" id="1.25.40.470">
    <property type="match status" value="1"/>
</dbReference>
<keyword evidence="11" id="KW-0472">Membrane</keyword>
<keyword evidence="7" id="KW-0677">Repeat</keyword>
<evidence type="ECO:0000256" key="13">
    <source>
        <dbReference type="ARBA" id="ARBA00032920"/>
    </source>
</evidence>
<evidence type="ECO:0000256" key="12">
    <source>
        <dbReference type="ARBA" id="ARBA00023329"/>
    </source>
</evidence>
<keyword evidence="4" id="KW-0813">Transport</keyword>
<dbReference type="SMART" id="SM00320">
    <property type="entry name" value="WD40"/>
    <property type="match status" value="6"/>
</dbReference>
<feature type="repeat" description="WD" evidence="14">
    <location>
        <begin position="272"/>
        <end position="313"/>
    </location>
</feature>
<evidence type="ECO:0000256" key="11">
    <source>
        <dbReference type="ARBA" id="ARBA00023136"/>
    </source>
</evidence>
<keyword evidence="8" id="KW-0931">ER-Golgi transport</keyword>
<evidence type="ECO:0000256" key="10">
    <source>
        <dbReference type="ARBA" id="ARBA00023034"/>
    </source>
</evidence>
<keyword evidence="10" id="KW-0333">Golgi apparatus</keyword>
<sequence>HRTSARSGLICYPGFKATRHLLADSRTGSRYRWSFSQTPCLFSTKLNMPLRLDVRKKLSSRSDRVKAIDLHSSEPWICASLYNGNIHVWNIETQQMIKTFEVCAAPVRAVRFVPRKNWLVTGSDDMMLRVYNYNTLERVHQFEAHSDYIRSIAVHPTQPFILTSSDDMFIRLWDWEKNWACAQVFEGHTHYVMQLVINPKDNNTFATGSLDKTVKVWSLGSPQANFTLEGHERGVNCVDYHPSADKPYLASGSDDRTVRVWDYQTKLCVQILEGHSQNVSSLAFHPDLPIILTGSEDGTVRMWHSNTYRLESTLNYGLERVWAVTCHKGSQQVGIGYDEGTIVISLGREDPAMSMDSSGKLVCARHAELVQANIRSVIASLTSEEGSATALEDGARLPIAYKEMGACEIYPQTLSHSANGRFVVVCGDGEYIVYTAMALRNRMFGQALEFVWSQADTNMYAVLETNAIFKIFKNFKVHKSIKLDFGADQIFGGHLLGVRSVAGFTFYDWQTGELVRRIDVMPKAVYWADGGQLVAICTKDCFYILRYLPEAIAQAEVTERGPDGFEAAFEVVHEEVKESVKTGCWFGDAFLFTNTANRLLYFVGGELVTVAHLDRPMYLLGYLASENRVFLSDRDLNVVGFTLLLSVLEYETAVLRGDFTVADSILPSIPSSHRTKIAHFLERQGFRQQAMRVTTDPDHKFDLALQLNDLTTAHDLIKDDEDVDSNESKWRQLADLAVKECDFKLAQECFSKTRDYASFLLIATSAGDMEQLEELSKLTAKEEIDNLAFLSLFLLDNLEGCLQLLVKAQRYPEAAIFARTYLPSKVPEMVELWRTWLAEDPKLTKVAEALANPQQYPNLFPGWEASLRTEKWLQADRERHRHLPASAYPSQPALWDRRPAEEMQKSPMPAAPAVHMEHKPAFQFPTSAQPEDVQLQPPSGLVSFSQPLVAPSPTSPVKTHQEQPTRDPIADLLSLSALASEPSSTATTEVPAKMFEASPVAAHPMYNETTFDPFELTAGLPATSVAEPPLPPASLKPQTPPTFGSDLFDFNASPATEVANKPPPLHFEQHPQQAERSPEAQRQQKTTEEEDDEDFGLELERQLASLSVAPSGTATHPGATSKPAVGDLDWGDEDEFEDPEEA</sequence>
<feature type="repeat" description="WD" evidence="14">
    <location>
        <begin position="100"/>
        <end position="141"/>
    </location>
</feature>
<dbReference type="InterPro" id="IPR011044">
    <property type="entry name" value="Quino_amine_DH_bsu"/>
</dbReference>
<dbReference type="InterPro" id="IPR036322">
    <property type="entry name" value="WD40_repeat_dom_sf"/>
</dbReference>
<dbReference type="CDD" id="cd00200">
    <property type="entry name" value="WD40"/>
    <property type="match status" value="1"/>
</dbReference>
<evidence type="ECO:0000256" key="1">
    <source>
        <dbReference type="ARBA" id="ARBA00004255"/>
    </source>
</evidence>
<dbReference type="GO" id="GO:0006891">
    <property type="term" value="P:intra-Golgi vesicle-mediated transport"/>
    <property type="evidence" value="ECO:0007669"/>
    <property type="project" value="TreeGrafter"/>
</dbReference>
<evidence type="ECO:0000259" key="17">
    <source>
        <dbReference type="Pfam" id="PF23953"/>
    </source>
</evidence>
<keyword evidence="12" id="KW-0968">Cytoplasmic vesicle</keyword>
<evidence type="ECO:0000256" key="4">
    <source>
        <dbReference type="ARBA" id="ARBA00022448"/>
    </source>
</evidence>
<organism evidence="18">
    <name type="scientific">Schistocephalus solidus</name>
    <name type="common">Tapeworm</name>
    <dbReference type="NCBI Taxonomy" id="70667"/>
    <lineage>
        <taxon>Eukaryota</taxon>
        <taxon>Metazoa</taxon>
        <taxon>Spiralia</taxon>
        <taxon>Lophotrochozoa</taxon>
        <taxon>Platyhelminthes</taxon>
        <taxon>Cestoda</taxon>
        <taxon>Eucestoda</taxon>
        <taxon>Diphyllobothriidea</taxon>
        <taxon>Diphyllobothriidae</taxon>
        <taxon>Schistocephalus</taxon>
    </lineage>
</organism>
<evidence type="ECO:0000259" key="16">
    <source>
        <dbReference type="Pfam" id="PF04053"/>
    </source>
</evidence>
<evidence type="ECO:0000256" key="15">
    <source>
        <dbReference type="SAM" id="MobiDB-lite"/>
    </source>
</evidence>
<feature type="non-terminal residue" evidence="18">
    <location>
        <position position="1"/>
    </location>
</feature>
<feature type="compositionally biased region" description="Acidic residues" evidence="15">
    <location>
        <begin position="1088"/>
        <end position="1097"/>
    </location>
</feature>
<dbReference type="GO" id="GO:0006888">
    <property type="term" value="P:endoplasmic reticulum to Golgi vesicle-mediated transport"/>
    <property type="evidence" value="ECO:0007669"/>
    <property type="project" value="TreeGrafter"/>
</dbReference>
<gene>
    <name evidence="18" type="primary">COPB2</name>
    <name evidence="18" type="ORF">TR114014</name>
</gene>
<dbReference type="Pfam" id="PF04053">
    <property type="entry name" value="B-prop_COPA_B_2nd"/>
    <property type="match status" value="1"/>
</dbReference>
<evidence type="ECO:0000256" key="9">
    <source>
        <dbReference type="ARBA" id="ARBA00022927"/>
    </source>
</evidence>
<feature type="repeat" description="WD" evidence="14">
    <location>
        <begin position="228"/>
        <end position="271"/>
    </location>
</feature>
<dbReference type="EMBL" id="GEEE01016804">
    <property type="protein sequence ID" value="JAP46421.1"/>
    <property type="molecule type" value="Transcribed_RNA"/>
</dbReference>
<feature type="region of interest" description="Disordered" evidence="15">
    <location>
        <begin position="1022"/>
        <end position="1142"/>
    </location>
</feature>
<dbReference type="PROSITE" id="PS50294">
    <property type="entry name" value="WD_REPEATS_REGION"/>
    <property type="match status" value="4"/>
</dbReference>
<feature type="compositionally biased region" description="Pro residues" evidence="15">
    <location>
        <begin position="1028"/>
        <end position="1040"/>
    </location>
</feature>
<comment type="subcellular location">
    <subcellularLocation>
        <location evidence="2">Cytoplasmic vesicle</location>
        <location evidence="2">COPI-coated vesicle membrane</location>
        <topology evidence="2">Peripheral membrane protein</topology>
        <orientation evidence="2">Cytoplasmic side</orientation>
    </subcellularLocation>
    <subcellularLocation>
        <location evidence="1">Golgi apparatus membrane</location>
        <topology evidence="1">Peripheral membrane protein</topology>
        <orientation evidence="1">Cytoplasmic side</orientation>
    </subcellularLocation>
</comment>
<dbReference type="CDD" id="cd22947">
    <property type="entry name" value="Coatomer_WDAD_beta-like"/>
    <property type="match status" value="1"/>
</dbReference>
<dbReference type="SUPFAM" id="SSF50978">
    <property type="entry name" value="WD40 repeat-like"/>
    <property type="match status" value="1"/>
</dbReference>
<evidence type="ECO:0000256" key="5">
    <source>
        <dbReference type="ARBA" id="ARBA00022490"/>
    </source>
</evidence>
<dbReference type="GO" id="GO:0000139">
    <property type="term" value="C:Golgi membrane"/>
    <property type="evidence" value="ECO:0007669"/>
    <property type="project" value="UniProtKB-SubCell"/>
</dbReference>
<feature type="domain" description="COPA/B TPR" evidence="17">
    <location>
        <begin position="650"/>
        <end position="834"/>
    </location>
</feature>
<accession>A0A0X3P387</accession>
<dbReference type="InterPro" id="IPR050844">
    <property type="entry name" value="Coatomer_complex_subunit"/>
</dbReference>
<dbReference type="FunFam" id="2.130.10.10:FF:000008">
    <property type="entry name" value="Coatomer subunit beta"/>
    <property type="match status" value="1"/>
</dbReference>
<keyword evidence="5" id="KW-0963">Cytoplasm</keyword>
<dbReference type="FunFam" id="1.25.40.470:FF:000001">
    <property type="entry name" value="Coatomer subunit beta"/>
    <property type="match status" value="1"/>
</dbReference>
<dbReference type="GO" id="GO:0006886">
    <property type="term" value="P:intracellular protein transport"/>
    <property type="evidence" value="ECO:0007669"/>
    <property type="project" value="InterPro"/>
</dbReference>
<comment type="similarity">
    <text evidence="3">Belongs to the WD repeat COPB2 family.</text>
</comment>
<dbReference type="Pfam" id="PF00400">
    <property type="entry name" value="WD40"/>
    <property type="match status" value="5"/>
</dbReference>
<reference evidence="18" key="1">
    <citation type="submission" date="2016-01" db="EMBL/GenBank/DDBJ databases">
        <title>Reference transcriptome for the parasite Schistocephalus solidus: insights into the molecular evolution of parasitism.</title>
        <authorList>
            <person name="Hebert F.O."/>
            <person name="Grambauer S."/>
            <person name="Barber I."/>
            <person name="Landry C.R."/>
            <person name="Aubin-Horth N."/>
        </authorList>
    </citation>
    <scope>NUCLEOTIDE SEQUENCE</scope>
</reference>
<evidence type="ECO:0000256" key="8">
    <source>
        <dbReference type="ARBA" id="ARBA00022892"/>
    </source>
</evidence>
<feature type="repeat" description="WD" evidence="14">
    <location>
        <begin position="185"/>
        <end position="227"/>
    </location>
</feature>
<dbReference type="PROSITE" id="PS50082">
    <property type="entry name" value="WD_REPEATS_2"/>
    <property type="match status" value="6"/>
</dbReference>
<evidence type="ECO:0000256" key="6">
    <source>
        <dbReference type="ARBA" id="ARBA00022574"/>
    </source>
</evidence>
<evidence type="ECO:0000256" key="7">
    <source>
        <dbReference type="ARBA" id="ARBA00022737"/>
    </source>
</evidence>
<protein>
    <recommendedName>
        <fullName evidence="13">Beta'-coat protein</fullName>
    </recommendedName>
</protein>
<dbReference type="GO" id="GO:0030126">
    <property type="term" value="C:COPI vesicle coat"/>
    <property type="evidence" value="ECO:0007669"/>
    <property type="project" value="TreeGrafter"/>
</dbReference>
<evidence type="ECO:0000256" key="3">
    <source>
        <dbReference type="ARBA" id="ARBA00010844"/>
    </source>
</evidence>
<dbReference type="InterPro" id="IPR001680">
    <property type="entry name" value="WD40_rpt"/>
</dbReference>
<keyword evidence="6 14" id="KW-0853">WD repeat</keyword>
<dbReference type="Gene3D" id="2.130.10.10">
    <property type="entry name" value="YVTN repeat-like/Quinoprotein amine dehydrogenase"/>
    <property type="match status" value="1"/>
</dbReference>
<dbReference type="InterPro" id="IPR015943">
    <property type="entry name" value="WD40/YVTN_repeat-like_dom_sf"/>
</dbReference>
<proteinExistence type="inferred from homology"/>
<dbReference type="Pfam" id="PF23953">
    <property type="entry name" value="TPR_COPA_B"/>
    <property type="match status" value="1"/>
</dbReference>
<feature type="domain" description="COPA/B second beta-propeller" evidence="16">
    <location>
        <begin position="387"/>
        <end position="633"/>
    </location>
</feature>
<keyword evidence="9" id="KW-0653">Protein transport</keyword>
<feature type="compositionally biased region" description="Polar residues" evidence="15">
    <location>
        <begin position="1104"/>
        <end position="1114"/>
    </location>
</feature>
<evidence type="ECO:0000256" key="2">
    <source>
        <dbReference type="ARBA" id="ARBA00004347"/>
    </source>
</evidence>
<dbReference type="SUPFAM" id="SSF50969">
    <property type="entry name" value="YVTN repeat-like/Quinoprotein amine dehydrogenase"/>
    <property type="match status" value="1"/>
</dbReference>
<dbReference type="GO" id="GO:0005198">
    <property type="term" value="F:structural molecule activity"/>
    <property type="evidence" value="ECO:0007669"/>
    <property type="project" value="InterPro"/>
</dbReference>
<dbReference type="AlphaFoldDB" id="A0A0X3P387"/>
<feature type="repeat" description="WD" evidence="14">
    <location>
        <begin position="142"/>
        <end position="174"/>
    </location>
</feature>
<dbReference type="GO" id="GO:0006890">
    <property type="term" value="P:retrograde vesicle-mediated transport, Golgi to endoplasmic reticulum"/>
    <property type="evidence" value="ECO:0007669"/>
    <property type="project" value="TreeGrafter"/>
</dbReference>